<dbReference type="InParanoid" id="Q01U87"/>
<dbReference type="EMBL" id="CP000473">
    <property type="protein sequence ID" value="ABJ86783.1"/>
    <property type="molecule type" value="Genomic_DNA"/>
</dbReference>
<dbReference type="CDD" id="cd04332">
    <property type="entry name" value="YbaK_like"/>
    <property type="match status" value="1"/>
</dbReference>
<dbReference type="HOGENOM" id="CLU_094875_2_1_0"/>
<evidence type="ECO:0000313" key="2">
    <source>
        <dbReference type="EMBL" id="ABJ86783.1"/>
    </source>
</evidence>
<keyword evidence="2" id="KW-0030">Aminoacyl-tRNA synthetase</keyword>
<dbReference type="GO" id="GO:0002161">
    <property type="term" value="F:aminoacyl-tRNA deacylase activity"/>
    <property type="evidence" value="ECO:0007669"/>
    <property type="project" value="InterPro"/>
</dbReference>
<dbReference type="Pfam" id="PF04073">
    <property type="entry name" value="tRNA_edit"/>
    <property type="match status" value="1"/>
</dbReference>
<dbReference type="FunCoup" id="Q01U87">
    <property type="interactions" value="22"/>
</dbReference>
<protein>
    <submittedName>
        <fullName evidence="2">YbaK/prolyl-tRNA synthetase associated region</fullName>
    </submittedName>
</protein>
<dbReference type="InterPro" id="IPR007214">
    <property type="entry name" value="YbaK/aa-tRNA-synth-assoc-dom"/>
</dbReference>
<dbReference type="OrthoDB" id="9786549at2"/>
<dbReference type="SUPFAM" id="SSF55826">
    <property type="entry name" value="YbaK/ProRS associated domain"/>
    <property type="match status" value="1"/>
</dbReference>
<dbReference type="eggNOG" id="COG2606">
    <property type="taxonomic scope" value="Bacteria"/>
</dbReference>
<dbReference type="Gene3D" id="3.90.960.10">
    <property type="entry name" value="YbaK/aminoacyl-tRNA synthetase-associated domain"/>
    <property type="match status" value="1"/>
</dbReference>
<dbReference type="GO" id="GO:0004812">
    <property type="term" value="F:aminoacyl-tRNA ligase activity"/>
    <property type="evidence" value="ECO:0007669"/>
    <property type="project" value="UniProtKB-KW"/>
</dbReference>
<reference evidence="2" key="1">
    <citation type="submission" date="2006-10" db="EMBL/GenBank/DDBJ databases">
        <title>Complete sequence of Solibacter usitatus Ellin6076.</title>
        <authorList>
            <consortium name="US DOE Joint Genome Institute"/>
            <person name="Copeland A."/>
            <person name="Lucas S."/>
            <person name="Lapidus A."/>
            <person name="Barry K."/>
            <person name="Detter J.C."/>
            <person name="Glavina del Rio T."/>
            <person name="Hammon N."/>
            <person name="Israni S."/>
            <person name="Dalin E."/>
            <person name="Tice H."/>
            <person name="Pitluck S."/>
            <person name="Thompson L.S."/>
            <person name="Brettin T."/>
            <person name="Bruce D."/>
            <person name="Han C."/>
            <person name="Tapia R."/>
            <person name="Gilna P."/>
            <person name="Schmutz J."/>
            <person name="Larimer F."/>
            <person name="Land M."/>
            <person name="Hauser L."/>
            <person name="Kyrpides N."/>
            <person name="Mikhailova N."/>
            <person name="Janssen P.H."/>
            <person name="Kuske C.R."/>
            <person name="Richardson P."/>
        </authorList>
    </citation>
    <scope>NUCLEOTIDE SEQUENCE</scope>
    <source>
        <strain evidence="2">Ellin6076</strain>
    </source>
</reference>
<proteinExistence type="predicted"/>
<keyword evidence="2" id="KW-0436">Ligase</keyword>
<sequence>MPLSERLRSFLDSRHAEYTLTKHANAFTAREVAAAEHLPPREVAKTVVIFGDGTYHMIVVPASKLVDLIEIRPTLGFAQVRLAREPELAILFPDCELGAMPPLGPLYGFQVYLDSSLAGEDTIAFNAGTHREVIHMKTAEFRRLVSPSVVSLVREPAAAHGW</sequence>
<organism evidence="2">
    <name type="scientific">Solibacter usitatus (strain Ellin6076)</name>
    <dbReference type="NCBI Taxonomy" id="234267"/>
    <lineage>
        <taxon>Bacteria</taxon>
        <taxon>Pseudomonadati</taxon>
        <taxon>Acidobacteriota</taxon>
        <taxon>Terriglobia</taxon>
        <taxon>Bryobacterales</taxon>
        <taxon>Solibacteraceae</taxon>
        <taxon>Candidatus Solibacter</taxon>
    </lineage>
</organism>
<dbReference type="InterPro" id="IPR036754">
    <property type="entry name" value="YbaK/aa-tRNA-synt-asso_dom_sf"/>
</dbReference>
<evidence type="ECO:0000259" key="1">
    <source>
        <dbReference type="Pfam" id="PF04073"/>
    </source>
</evidence>
<accession>Q01U87</accession>
<feature type="domain" description="YbaK/aminoacyl-tRNA synthetase-associated" evidence="1">
    <location>
        <begin position="23"/>
        <end position="144"/>
    </location>
</feature>
<dbReference type="AlphaFoldDB" id="Q01U87"/>
<gene>
    <name evidence="2" type="ordered locus">Acid_5838</name>
</gene>
<dbReference type="KEGG" id="sus:Acid_5838"/>
<name>Q01U87_SOLUE</name>
<dbReference type="STRING" id="234267.Acid_5838"/>